<name>A0A8S5P9V9_9CAUD</name>
<sequence length="33" mass="4100">MNMIFFEFEIIYVLIWYVIEMAKELHGNRKAIH</sequence>
<organism evidence="1">
    <name type="scientific">Siphoviridae sp. ctTXt1</name>
    <dbReference type="NCBI Taxonomy" id="2825520"/>
    <lineage>
        <taxon>Viruses</taxon>
        <taxon>Duplodnaviria</taxon>
        <taxon>Heunggongvirae</taxon>
        <taxon>Uroviricota</taxon>
        <taxon>Caudoviricetes</taxon>
    </lineage>
</organism>
<reference evidence="1" key="1">
    <citation type="journal article" date="2021" name="Proc. Natl. Acad. Sci. U.S.A.">
        <title>A Catalog of Tens of Thousands of Viruses from Human Metagenomes Reveals Hidden Associations with Chronic Diseases.</title>
        <authorList>
            <person name="Tisza M.J."/>
            <person name="Buck C.B."/>
        </authorList>
    </citation>
    <scope>NUCLEOTIDE SEQUENCE</scope>
    <source>
        <strain evidence="1">CtTXt1</strain>
    </source>
</reference>
<evidence type="ECO:0000313" key="1">
    <source>
        <dbReference type="EMBL" id="DAE03448.1"/>
    </source>
</evidence>
<accession>A0A8S5P9V9</accession>
<dbReference type="EMBL" id="BK015366">
    <property type="protein sequence ID" value="DAE03448.1"/>
    <property type="molecule type" value="Genomic_DNA"/>
</dbReference>
<proteinExistence type="predicted"/>
<protein>
    <submittedName>
        <fullName evidence="1">Uncharacterized protein</fullName>
    </submittedName>
</protein>